<evidence type="ECO:0000313" key="3">
    <source>
        <dbReference type="Proteomes" id="UP000181884"/>
    </source>
</evidence>
<dbReference type="AlphaFoldDB" id="A0A1L8RI95"/>
<reference evidence="2 3" key="1">
    <citation type="submission" date="2014-12" db="EMBL/GenBank/DDBJ databases">
        <title>Draft genome sequences of 29 type strains of Enterococci.</title>
        <authorList>
            <person name="Zhong Z."/>
            <person name="Sun Z."/>
            <person name="Liu W."/>
            <person name="Zhang W."/>
            <person name="Zhang H."/>
        </authorList>
    </citation>
    <scope>NUCLEOTIDE SEQUENCE [LARGE SCALE GENOMIC DNA]</scope>
    <source>
        <strain evidence="2 3">DSM 17029</strain>
    </source>
</reference>
<sequence>MLSKAKSKELAIFIYIVNEKSTSIEKIAASLQLPKRAIKDAIIKTNTSLNSLFSIEGLIISNYKGEISIAEDYRGEALSLFYQLKLHYLKQSIKFNYVLLLIKQFKVSKETLLRELYISESYLSRITKELNEYLLDKGILITCDEDGFFFSGREFLIRLFMFTTLMDAYQTIEWPFEEYSMEHFVESIPKRLLQNPQQHTLHIKHSFAILLMIIQIRSQNHAHFITKFDPQVMELFKLVNDTLDLGSFDEYNYLETADVEIIESEKQALSFFTVLYFSDFIDRQKKVDLGWTFFHTDNRMSTISRQLTQRFDQILSLALYADEIAIYNYYLTLFQILYFFLGNNYEKYLELFFPVPQFHLQIHKEKNQSLIKKIEGLVDEVVTDTWIKQTPSLEKLLVNFLLGLSKATIKPKVYVYTQMNKDFTAIYFIRRRLLNIFNNNNIIFTYNYQEADIIITDTMQENVMEKAIFYVGSVFDAEEWQKLLMIIQRIYFDKIVLLEDTM</sequence>
<gene>
    <name evidence="2" type="ORF">RU97_GL001072</name>
</gene>
<feature type="domain" description="Mga helix-turn-helix" evidence="1">
    <location>
        <begin position="85"/>
        <end position="162"/>
    </location>
</feature>
<dbReference type="Pfam" id="PF05043">
    <property type="entry name" value="Mga"/>
    <property type="match status" value="1"/>
</dbReference>
<protein>
    <recommendedName>
        <fullName evidence="1">Mga helix-turn-helix domain-containing protein</fullName>
    </recommendedName>
</protein>
<name>A0A1L8RI95_9ENTE</name>
<dbReference type="STRING" id="214095.RU97_GL001072"/>
<accession>A0A1L8RI95</accession>
<proteinExistence type="predicted"/>
<keyword evidence="3" id="KW-1185">Reference proteome</keyword>
<dbReference type="RefSeq" id="WP_067390241.1">
    <property type="nucleotide sequence ID" value="NZ_JXKH01000002.1"/>
</dbReference>
<dbReference type="InterPro" id="IPR007737">
    <property type="entry name" value="Mga_HTH"/>
</dbReference>
<organism evidence="2 3">
    <name type="scientific">Enterococcus canis</name>
    <dbReference type="NCBI Taxonomy" id="214095"/>
    <lineage>
        <taxon>Bacteria</taxon>
        <taxon>Bacillati</taxon>
        <taxon>Bacillota</taxon>
        <taxon>Bacilli</taxon>
        <taxon>Lactobacillales</taxon>
        <taxon>Enterococcaceae</taxon>
        <taxon>Enterococcus</taxon>
    </lineage>
</organism>
<evidence type="ECO:0000313" key="2">
    <source>
        <dbReference type="EMBL" id="OJG19501.1"/>
    </source>
</evidence>
<comment type="caution">
    <text evidence="2">The sequence shown here is derived from an EMBL/GenBank/DDBJ whole genome shotgun (WGS) entry which is preliminary data.</text>
</comment>
<dbReference type="Proteomes" id="UP000181884">
    <property type="component" value="Unassembled WGS sequence"/>
</dbReference>
<dbReference type="EMBL" id="JXKH01000002">
    <property type="protein sequence ID" value="OJG19501.1"/>
    <property type="molecule type" value="Genomic_DNA"/>
</dbReference>
<evidence type="ECO:0000259" key="1">
    <source>
        <dbReference type="Pfam" id="PF05043"/>
    </source>
</evidence>